<dbReference type="Pfam" id="PF13358">
    <property type="entry name" value="DDE_3"/>
    <property type="match status" value="1"/>
</dbReference>
<dbReference type="EMBL" id="JADWVN010000027">
    <property type="protein sequence ID" value="MBL7527898.1"/>
    <property type="molecule type" value="Genomic_DNA"/>
</dbReference>
<dbReference type="Proteomes" id="UP000809910">
    <property type="component" value="Unassembled WGS sequence"/>
</dbReference>
<name>A0ABS1WEW5_9GAMM</name>
<reference evidence="2 3" key="1">
    <citation type="submission" date="2020-12" db="EMBL/GenBank/DDBJ databases">
        <title>WGS of Legionella: environmental sample.</title>
        <authorList>
            <person name="Cristino S."/>
            <person name="Girolamini L."/>
            <person name="Salaris S."/>
            <person name="Pascale M.R."/>
            <person name="Mazzotta M."/>
            <person name="Orsini M."/>
            <person name="Grottola A."/>
        </authorList>
    </citation>
    <scope>NUCLEOTIDE SEQUENCE [LARGE SCALE GENOMIC DNA]</scope>
    <source>
        <strain evidence="2 3">30cs62</strain>
    </source>
</reference>
<dbReference type="PANTHER" id="PTHR46564">
    <property type="entry name" value="TRANSPOSASE"/>
    <property type="match status" value="1"/>
</dbReference>
<proteinExistence type="predicted"/>
<dbReference type="InterPro" id="IPR047655">
    <property type="entry name" value="Transpos_IS630-like"/>
</dbReference>
<comment type="caution">
    <text evidence="2">The sequence shown here is derived from an EMBL/GenBank/DDBJ whole genome shotgun (WGS) entry which is preliminary data.</text>
</comment>
<organism evidence="2 3">
    <name type="scientific">Legionella bononiensis</name>
    <dbReference type="NCBI Taxonomy" id="2793102"/>
    <lineage>
        <taxon>Bacteria</taxon>
        <taxon>Pseudomonadati</taxon>
        <taxon>Pseudomonadota</taxon>
        <taxon>Gammaproteobacteria</taxon>
        <taxon>Legionellales</taxon>
        <taxon>Legionellaceae</taxon>
        <taxon>Legionella</taxon>
    </lineage>
</organism>
<dbReference type="NCBIfam" id="NF033545">
    <property type="entry name" value="transpos_IS630"/>
    <property type="match status" value="1"/>
</dbReference>
<dbReference type="SUPFAM" id="SSF46689">
    <property type="entry name" value="Homeodomain-like"/>
    <property type="match status" value="1"/>
</dbReference>
<gene>
    <name evidence="2" type="ORF">I5282_15155</name>
</gene>
<dbReference type="InterPro" id="IPR012337">
    <property type="entry name" value="RNaseH-like_sf"/>
</dbReference>
<dbReference type="PANTHER" id="PTHR46564:SF1">
    <property type="entry name" value="TRANSPOSASE"/>
    <property type="match status" value="1"/>
</dbReference>
<dbReference type="SUPFAM" id="SSF53098">
    <property type="entry name" value="Ribonuclease H-like"/>
    <property type="match status" value="1"/>
</dbReference>
<protein>
    <submittedName>
        <fullName evidence="2">IS630 family transposase</fullName>
    </submittedName>
</protein>
<dbReference type="InterPro" id="IPR036397">
    <property type="entry name" value="RNaseH_sf"/>
</dbReference>
<evidence type="ECO:0000313" key="3">
    <source>
        <dbReference type="Proteomes" id="UP000809910"/>
    </source>
</evidence>
<feature type="domain" description="Tc1-like transposase DDE" evidence="1">
    <location>
        <begin position="183"/>
        <end position="325"/>
    </location>
</feature>
<dbReference type="Pfam" id="PF13565">
    <property type="entry name" value="HTH_32"/>
    <property type="match status" value="1"/>
</dbReference>
<dbReference type="InterPro" id="IPR038717">
    <property type="entry name" value="Tc1-like_DDE_dom"/>
</dbReference>
<evidence type="ECO:0000313" key="2">
    <source>
        <dbReference type="EMBL" id="MBL7527898.1"/>
    </source>
</evidence>
<keyword evidence="3" id="KW-1185">Reference proteome</keyword>
<sequence length="341" mass="39826">MGKAIKVIITQEQKQTLLKLRGSRTGKNIGERAYYVLLSSSGKSIGEISAQLSRNPHTVRCWIKRYLHFGISGLIDKNSSGRPNQLREKVKEELNQLLSVSPKEYGYQQSGWQINLQLDQLTKTVGSVSATTVKRALHEHGWVYKRYSKKPPLNAPSKEDKAAYIEKMVASLSKQKLEHEIEILFADESHFSNEPYVERGWFKRGEKKPVHTNKMRESKTLFGALSLSSQAFYWKQAERGTLRYLFNFYINYIKAKPNKKIVMIIDNGSIHRSKKVSKFVKKHEWVELFFLPPYSPEYNPIELFWKWLKRKIYGANGFTCIEQLIARIRKFIWHYNENKFA</sequence>
<accession>A0ABS1WEW5</accession>
<dbReference type="RefSeq" id="WP_021460567.1">
    <property type="nucleotide sequence ID" value="NZ_JADOBG010000002.1"/>
</dbReference>
<evidence type="ECO:0000259" key="1">
    <source>
        <dbReference type="Pfam" id="PF13358"/>
    </source>
</evidence>
<dbReference type="InterPro" id="IPR009057">
    <property type="entry name" value="Homeodomain-like_sf"/>
</dbReference>
<dbReference type="Gene3D" id="3.30.420.10">
    <property type="entry name" value="Ribonuclease H-like superfamily/Ribonuclease H"/>
    <property type="match status" value="1"/>
</dbReference>